<feature type="domain" description="Peptidase M48" evidence="7">
    <location>
        <begin position="36"/>
        <end position="220"/>
    </location>
</feature>
<dbReference type="Pfam" id="PF01435">
    <property type="entry name" value="Peptidase_M48"/>
    <property type="match status" value="1"/>
</dbReference>
<gene>
    <name evidence="8" type="ORF">METZ01_LOCUS289638</name>
</gene>
<keyword evidence="6" id="KW-0482">Metalloprotease</keyword>
<keyword evidence="4" id="KW-0378">Hydrolase</keyword>
<dbReference type="PANTHER" id="PTHR22726">
    <property type="entry name" value="METALLOENDOPEPTIDASE OMA1"/>
    <property type="match status" value="1"/>
</dbReference>
<evidence type="ECO:0000256" key="5">
    <source>
        <dbReference type="ARBA" id="ARBA00022833"/>
    </source>
</evidence>
<dbReference type="Gene3D" id="3.30.2010.10">
    <property type="entry name" value="Metalloproteases ('zincins'), catalytic domain"/>
    <property type="match status" value="1"/>
</dbReference>
<accession>A0A382LIV7</accession>
<evidence type="ECO:0000313" key="8">
    <source>
        <dbReference type="EMBL" id="SVC36784.1"/>
    </source>
</evidence>
<keyword evidence="3" id="KW-0479">Metal-binding</keyword>
<dbReference type="GO" id="GO:0004222">
    <property type="term" value="F:metalloendopeptidase activity"/>
    <property type="evidence" value="ECO:0007669"/>
    <property type="project" value="InterPro"/>
</dbReference>
<dbReference type="GO" id="GO:0046872">
    <property type="term" value="F:metal ion binding"/>
    <property type="evidence" value="ECO:0007669"/>
    <property type="project" value="UniProtKB-KW"/>
</dbReference>
<feature type="non-terminal residue" evidence="8">
    <location>
        <position position="1"/>
    </location>
</feature>
<dbReference type="GO" id="GO:0016020">
    <property type="term" value="C:membrane"/>
    <property type="evidence" value="ECO:0007669"/>
    <property type="project" value="TreeGrafter"/>
</dbReference>
<evidence type="ECO:0000256" key="2">
    <source>
        <dbReference type="ARBA" id="ARBA00022670"/>
    </source>
</evidence>
<evidence type="ECO:0000256" key="1">
    <source>
        <dbReference type="ARBA" id="ARBA00001947"/>
    </source>
</evidence>
<dbReference type="Gene3D" id="1.25.40.10">
    <property type="entry name" value="Tetratricopeptide repeat domain"/>
    <property type="match status" value="1"/>
</dbReference>
<comment type="cofactor">
    <cofactor evidence="1">
        <name>Zn(2+)</name>
        <dbReference type="ChEBI" id="CHEBI:29105"/>
    </cofactor>
</comment>
<dbReference type="InterPro" id="IPR011990">
    <property type="entry name" value="TPR-like_helical_dom_sf"/>
</dbReference>
<dbReference type="AlphaFoldDB" id="A0A382LIV7"/>
<dbReference type="GO" id="GO:0051603">
    <property type="term" value="P:proteolysis involved in protein catabolic process"/>
    <property type="evidence" value="ECO:0007669"/>
    <property type="project" value="TreeGrafter"/>
</dbReference>
<evidence type="ECO:0000256" key="3">
    <source>
        <dbReference type="ARBA" id="ARBA00022723"/>
    </source>
</evidence>
<evidence type="ECO:0000256" key="6">
    <source>
        <dbReference type="ARBA" id="ARBA00023049"/>
    </source>
</evidence>
<name>A0A382LIV7_9ZZZZ</name>
<keyword evidence="5" id="KW-0862">Zinc</keyword>
<keyword evidence="2" id="KW-0645">Protease</keyword>
<protein>
    <recommendedName>
        <fullName evidence="7">Peptidase M48 domain-containing protein</fullName>
    </recommendedName>
</protein>
<proteinExistence type="predicted"/>
<feature type="non-terminal residue" evidence="8">
    <location>
        <position position="393"/>
    </location>
</feature>
<dbReference type="PANTHER" id="PTHR22726:SF1">
    <property type="entry name" value="METALLOENDOPEPTIDASE OMA1, MITOCHONDRIAL"/>
    <property type="match status" value="1"/>
</dbReference>
<organism evidence="8">
    <name type="scientific">marine metagenome</name>
    <dbReference type="NCBI Taxonomy" id="408172"/>
    <lineage>
        <taxon>unclassified sequences</taxon>
        <taxon>metagenomes</taxon>
        <taxon>ecological metagenomes</taxon>
    </lineage>
</organism>
<dbReference type="InterPro" id="IPR001915">
    <property type="entry name" value="Peptidase_M48"/>
</dbReference>
<reference evidence="8" key="1">
    <citation type="submission" date="2018-05" db="EMBL/GenBank/DDBJ databases">
        <authorList>
            <person name="Lanie J.A."/>
            <person name="Ng W.-L."/>
            <person name="Kazmierczak K.M."/>
            <person name="Andrzejewski T.M."/>
            <person name="Davidsen T.M."/>
            <person name="Wayne K.J."/>
            <person name="Tettelin H."/>
            <person name="Glass J.I."/>
            <person name="Rusch D."/>
            <person name="Podicherti R."/>
            <person name="Tsui H.-C.T."/>
            <person name="Winkler M.E."/>
        </authorList>
    </citation>
    <scope>NUCLEOTIDE SEQUENCE</scope>
</reference>
<sequence>MVVIIKKITFLLFFFFYISNNVYASILLDYETEQFIKKINNIILSVNNYKNKIEFSIIFDENPNAFINESNHLYISSGLIEKAPSYVSLLGVLAHEIGHLEKYHIPKRKKSIQNLRTLDMLGTLSIIAGTIVSNNPEIIQALVVNKIGINDFYINFSKDQEREADYYAIDTLNKLNLPPHSLIKLLNMLEEESFKKGMTEEYHKFSTHPIFKERYEIIKEKKNNKNIKIDLKLEDEFNFIKAKFLGFSSENETEFKKYLTEPLQNYSKAILYSKKGDLKKSLLLINELIINNKENYYLYETKADILFSHGYKKEAVKFYKKVFNKYPKNKYVQIRIFNNTEEFLISKDEKNKLFQNNINLLFDFPKNKILYIKYKKISEILNKVDWILFFNVY</sequence>
<evidence type="ECO:0000259" key="7">
    <source>
        <dbReference type="Pfam" id="PF01435"/>
    </source>
</evidence>
<evidence type="ECO:0000256" key="4">
    <source>
        <dbReference type="ARBA" id="ARBA00022801"/>
    </source>
</evidence>
<dbReference type="SUPFAM" id="SSF48452">
    <property type="entry name" value="TPR-like"/>
    <property type="match status" value="1"/>
</dbReference>
<dbReference type="EMBL" id="UINC01087432">
    <property type="protein sequence ID" value="SVC36784.1"/>
    <property type="molecule type" value="Genomic_DNA"/>
</dbReference>
<dbReference type="InterPro" id="IPR051156">
    <property type="entry name" value="Mito/Outer_Membr_Metalloprot"/>
</dbReference>